<reference evidence="1 2" key="1">
    <citation type="journal article" date="2020" name="ISME J.">
        <title>Comparative genomics reveals insights into cyanobacterial evolution and habitat adaptation.</title>
        <authorList>
            <person name="Chen M.Y."/>
            <person name="Teng W.K."/>
            <person name="Zhao L."/>
            <person name="Hu C.X."/>
            <person name="Zhou Y.K."/>
            <person name="Han B.P."/>
            <person name="Song L.R."/>
            <person name="Shu W.S."/>
        </authorList>
    </citation>
    <scope>NUCLEOTIDE SEQUENCE [LARGE SCALE GENOMIC DNA]</scope>
    <source>
        <strain evidence="1 2">FACHB-248</strain>
    </source>
</reference>
<sequence length="87" mass="9939">MNISVDPTHEQFVISKIESGKYANADEVIAAALQLLEEQEQYILWLNDTRQKVAVGLEEIERGDVLDTEVVINQLKEKLLQKREAET</sequence>
<dbReference type="NCBIfam" id="TIGR02606">
    <property type="entry name" value="antidote_CC2985"/>
    <property type="match status" value="1"/>
</dbReference>
<dbReference type="Gene3D" id="6.10.10.120">
    <property type="entry name" value="Antitoxin ParD1-like"/>
    <property type="match status" value="1"/>
</dbReference>
<dbReference type="Pfam" id="PF03693">
    <property type="entry name" value="ParD_antitoxin"/>
    <property type="match status" value="1"/>
</dbReference>
<name>A0ABR8H1N4_9CYAN</name>
<dbReference type="PANTHER" id="PTHR36582">
    <property type="entry name" value="ANTITOXIN PARD"/>
    <property type="match status" value="1"/>
</dbReference>
<accession>A0ABR8H1N4</accession>
<proteinExistence type="predicted"/>
<evidence type="ECO:0000313" key="1">
    <source>
        <dbReference type="EMBL" id="MBD2609181.1"/>
    </source>
</evidence>
<dbReference type="PANTHER" id="PTHR36582:SF2">
    <property type="entry name" value="ANTITOXIN PARD"/>
    <property type="match status" value="1"/>
</dbReference>
<keyword evidence="2" id="KW-1185">Reference proteome</keyword>
<organism evidence="1 2">
    <name type="scientific">Scytonema hofmannii FACHB-248</name>
    <dbReference type="NCBI Taxonomy" id="1842502"/>
    <lineage>
        <taxon>Bacteria</taxon>
        <taxon>Bacillati</taxon>
        <taxon>Cyanobacteriota</taxon>
        <taxon>Cyanophyceae</taxon>
        <taxon>Nostocales</taxon>
        <taxon>Scytonemataceae</taxon>
        <taxon>Scytonema</taxon>
    </lineage>
</organism>
<dbReference type="RefSeq" id="WP_029632889.1">
    <property type="nucleotide sequence ID" value="NZ_JACJTA010000133.1"/>
</dbReference>
<dbReference type="InterPro" id="IPR022789">
    <property type="entry name" value="ParD"/>
</dbReference>
<gene>
    <name evidence="1" type="ORF">H6G81_32860</name>
</gene>
<dbReference type="InterPro" id="IPR038296">
    <property type="entry name" value="ParD_sf"/>
</dbReference>
<dbReference type="EMBL" id="JACJTA010000133">
    <property type="protein sequence ID" value="MBD2609181.1"/>
    <property type="molecule type" value="Genomic_DNA"/>
</dbReference>
<dbReference type="Proteomes" id="UP000660380">
    <property type="component" value="Unassembled WGS sequence"/>
</dbReference>
<evidence type="ECO:0000313" key="2">
    <source>
        <dbReference type="Proteomes" id="UP000660380"/>
    </source>
</evidence>
<comment type="caution">
    <text evidence="1">The sequence shown here is derived from an EMBL/GenBank/DDBJ whole genome shotgun (WGS) entry which is preliminary data.</text>
</comment>
<protein>
    <submittedName>
        <fullName evidence="1">Type II toxin-antitoxin system ParD family antitoxin</fullName>
    </submittedName>
</protein>